<keyword evidence="1" id="KW-0472">Membrane</keyword>
<feature type="transmembrane region" description="Helical" evidence="1">
    <location>
        <begin position="475"/>
        <end position="494"/>
    </location>
</feature>
<organism evidence="2 3">
    <name type="scientific">Citrobacter koseri</name>
    <name type="common">Citrobacter diversus</name>
    <dbReference type="NCBI Taxonomy" id="545"/>
    <lineage>
        <taxon>Bacteria</taxon>
        <taxon>Pseudomonadati</taxon>
        <taxon>Pseudomonadota</taxon>
        <taxon>Gammaproteobacteria</taxon>
        <taxon>Enterobacterales</taxon>
        <taxon>Enterobacteriaceae</taxon>
        <taxon>Citrobacter</taxon>
    </lineage>
</organism>
<dbReference type="AlphaFoldDB" id="A0A3S4IXN0"/>
<dbReference type="EMBL" id="LR134204">
    <property type="protein sequence ID" value="VEB93445.1"/>
    <property type="molecule type" value="Genomic_DNA"/>
</dbReference>
<evidence type="ECO:0000313" key="3">
    <source>
        <dbReference type="Proteomes" id="UP000270272"/>
    </source>
</evidence>
<feature type="transmembrane region" description="Helical" evidence="1">
    <location>
        <begin position="514"/>
        <end position="531"/>
    </location>
</feature>
<proteinExistence type="predicted"/>
<sequence>MNINKGTVWHSYSLQCPLLTEININLKKALQSGIALSALTNGNVLHCISNGKYSRFQLNIEFGTGDSNLKVDLPEHLIATDNLLGYSINLHLNKILAQKKLLHYDDDFFKNATVIAIKPIVCKNSDATYILFPIVTIYDLGVTQIDFIDPNDYHEELDVFIRDKVGLPFTKFGSINVPLDYALNYYKLDIALSSIFMRFILRKHLRYSHSNLVNNACEFIYEDLLIGNEYVDYAKLTNTPHNLSDIARTLTAMIFFLSRRRSIKEYVFGIKESSLYGIWQGKPNIFIEQHDNQKEDASTNLKSNNKLISSLLIKNHYFYNMGKGVDYHDFRAFNDFSFFSEQATSLTVLSKGLNDRLIEIDDDEHFIALRWDSLIKANLRSLVSTFYEIQFDSIRQCNSNMQLSLIQQRMVNFDEWLRISSKKYGEIQDYTEKFLRDKDIKQQKDNLKALIKVKTDIAKLKDSDRSDKSNKMMTMIFGLLASTSLTPVLIQPLLDLFSFPIFLKKYGLDDFSDAIYFFITCALIGVLILVLRKLVR</sequence>
<keyword evidence="1" id="KW-1133">Transmembrane helix</keyword>
<keyword evidence="1" id="KW-0812">Transmembrane</keyword>
<evidence type="ECO:0000313" key="2">
    <source>
        <dbReference type="EMBL" id="VEB93445.1"/>
    </source>
</evidence>
<dbReference type="Proteomes" id="UP000270272">
    <property type="component" value="Chromosome"/>
</dbReference>
<evidence type="ECO:0000256" key="1">
    <source>
        <dbReference type="SAM" id="Phobius"/>
    </source>
</evidence>
<protein>
    <submittedName>
        <fullName evidence="2">Uncharacterized protein</fullName>
    </submittedName>
</protein>
<gene>
    <name evidence="2" type="ORF">NCTC11075_04335</name>
</gene>
<reference evidence="2 3" key="1">
    <citation type="submission" date="2018-12" db="EMBL/GenBank/DDBJ databases">
        <authorList>
            <consortium name="Pathogen Informatics"/>
        </authorList>
    </citation>
    <scope>NUCLEOTIDE SEQUENCE [LARGE SCALE GENOMIC DNA]</scope>
    <source>
        <strain evidence="2 3">NCTC11075</strain>
    </source>
</reference>
<name>A0A3S4IXN0_CITKO</name>
<accession>A0A3S4IXN0</accession>